<evidence type="ECO:0000313" key="1">
    <source>
        <dbReference type="EMBL" id="KAF4349946.1"/>
    </source>
</evidence>
<dbReference type="EMBL" id="JAATIQ010000614">
    <property type="protein sequence ID" value="KAF4349946.1"/>
    <property type="molecule type" value="Genomic_DNA"/>
</dbReference>
<comment type="caution">
    <text evidence="1">The sequence shown here is derived from an EMBL/GenBank/DDBJ whole genome shotgun (WGS) entry which is preliminary data.</text>
</comment>
<dbReference type="Proteomes" id="UP000583929">
    <property type="component" value="Unassembled WGS sequence"/>
</dbReference>
<proteinExistence type="predicted"/>
<evidence type="ECO:0000313" key="2">
    <source>
        <dbReference type="Proteomes" id="UP000583929"/>
    </source>
</evidence>
<name>A0A7J6DV99_CANSA</name>
<dbReference type="AlphaFoldDB" id="A0A7J6DV99"/>
<keyword evidence="1" id="KW-0496">Mitochondrion</keyword>
<geneLocation type="mitochondrion" evidence="1"/>
<sequence>MTFPIPVSCRVSYPNSSLVFLLSMRCGIDPASPSCFYILLDDTAGLSMFYPAFAPLSTTGMVILPAPLSSPAARARSPKRGSNTTLFRARRLTSLMHPAASLISTRRETQFRTAAESSDLSTKGFVEFLWIALEEIYQS</sequence>
<keyword evidence="2" id="KW-1185">Reference proteome</keyword>
<organism evidence="1 2">
    <name type="scientific">Cannabis sativa</name>
    <name type="common">Hemp</name>
    <name type="synonym">Marijuana</name>
    <dbReference type="NCBI Taxonomy" id="3483"/>
    <lineage>
        <taxon>Eukaryota</taxon>
        <taxon>Viridiplantae</taxon>
        <taxon>Streptophyta</taxon>
        <taxon>Embryophyta</taxon>
        <taxon>Tracheophyta</taxon>
        <taxon>Spermatophyta</taxon>
        <taxon>Magnoliopsida</taxon>
        <taxon>eudicotyledons</taxon>
        <taxon>Gunneridae</taxon>
        <taxon>Pentapetalae</taxon>
        <taxon>rosids</taxon>
        <taxon>fabids</taxon>
        <taxon>Rosales</taxon>
        <taxon>Cannabaceae</taxon>
        <taxon>Cannabis</taxon>
    </lineage>
</organism>
<gene>
    <name evidence="1" type="ORF">G4B88_002368</name>
</gene>
<protein>
    <submittedName>
        <fullName evidence="1">Uncharacterized protein</fullName>
    </submittedName>
</protein>
<reference evidence="1 2" key="1">
    <citation type="journal article" date="2020" name="bioRxiv">
        <title>Sequence and annotation of 42 cannabis genomes reveals extensive copy number variation in cannabinoid synthesis and pathogen resistance genes.</title>
        <authorList>
            <person name="Mckernan K.J."/>
            <person name="Helbert Y."/>
            <person name="Kane L.T."/>
            <person name="Ebling H."/>
            <person name="Zhang L."/>
            <person name="Liu B."/>
            <person name="Eaton Z."/>
            <person name="Mclaughlin S."/>
            <person name="Kingan S."/>
            <person name="Baybayan P."/>
            <person name="Concepcion G."/>
            <person name="Jordan M."/>
            <person name="Riva A."/>
            <person name="Barbazuk W."/>
            <person name="Harkins T."/>
        </authorList>
    </citation>
    <scope>NUCLEOTIDE SEQUENCE [LARGE SCALE GENOMIC DNA]</scope>
    <source>
        <strain evidence="2">cv. Jamaican Lion 4</strain>
        <tissue evidence="1">Leaf</tissue>
    </source>
</reference>
<accession>A0A7J6DV99</accession>